<reference evidence="1" key="1">
    <citation type="submission" date="2021-03" db="EMBL/GenBank/DDBJ databases">
        <authorList>
            <person name="Kanchanasin P."/>
            <person name="Saeng-In P."/>
            <person name="Phongsopitanun W."/>
            <person name="Yuki M."/>
            <person name="Kudo T."/>
            <person name="Ohkuma M."/>
            <person name="Tanasupawat S."/>
        </authorList>
    </citation>
    <scope>NUCLEOTIDE SEQUENCE</scope>
    <source>
        <strain evidence="1">GKU 128</strain>
    </source>
</reference>
<comment type="caution">
    <text evidence="1">The sequence shown here is derived from an EMBL/GenBank/DDBJ whole genome shotgun (WGS) entry which is preliminary data.</text>
</comment>
<dbReference type="RefSeq" id="WP_208254026.1">
    <property type="nucleotide sequence ID" value="NZ_JAGEOJ010000002.1"/>
</dbReference>
<evidence type="ECO:0000313" key="1">
    <source>
        <dbReference type="EMBL" id="MBO2446419.1"/>
    </source>
</evidence>
<name>A0A939PBV7_9ACTN</name>
<sequence>MPNKRSALRFIQIGLMYLGANAWPCAEVYHALRAATAEGKEPTLSDYEHSVLMALEQQFTDPTVPAPRHPTD</sequence>
<proteinExistence type="predicted"/>
<organism evidence="1 2">
    <name type="scientific">Actinomadura barringtoniae</name>
    <dbReference type="NCBI Taxonomy" id="1427535"/>
    <lineage>
        <taxon>Bacteria</taxon>
        <taxon>Bacillati</taxon>
        <taxon>Actinomycetota</taxon>
        <taxon>Actinomycetes</taxon>
        <taxon>Streptosporangiales</taxon>
        <taxon>Thermomonosporaceae</taxon>
        <taxon>Actinomadura</taxon>
    </lineage>
</organism>
<evidence type="ECO:0000313" key="2">
    <source>
        <dbReference type="Proteomes" id="UP000669179"/>
    </source>
</evidence>
<dbReference type="EMBL" id="JAGEOJ010000002">
    <property type="protein sequence ID" value="MBO2446419.1"/>
    <property type="molecule type" value="Genomic_DNA"/>
</dbReference>
<dbReference type="Proteomes" id="UP000669179">
    <property type="component" value="Unassembled WGS sequence"/>
</dbReference>
<keyword evidence="2" id="KW-1185">Reference proteome</keyword>
<dbReference type="AlphaFoldDB" id="A0A939PBV7"/>
<protein>
    <submittedName>
        <fullName evidence="1">Uncharacterized protein</fullName>
    </submittedName>
</protein>
<gene>
    <name evidence="1" type="ORF">J4573_04915</name>
</gene>
<accession>A0A939PBV7</accession>